<proteinExistence type="predicted"/>
<dbReference type="OrthoDB" id="16120at2759"/>
<dbReference type="RefSeq" id="XP_022313345.1">
    <property type="nucleotide sequence ID" value="XM_022457637.1"/>
</dbReference>
<dbReference type="GO" id="GO:0031146">
    <property type="term" value="P:SCF-dependent proteasomal ubiquitin-dependent protein catabolic process"/>
    <property type="evidence" value="ECO:0007669"/>
    <property type="project" value="TreeGrafter"/>
</dbReference>
<dbReference type="SUPFAM" id="SSF52047">
    <property type="entry name" value="RNI-like"/>
    <property type="match status" value="2"/>
</dbReference>
<dbReference type="InterPro" id="IPR032675">
    <property type="entry name" value="LRR_dom_sf"/>
</dbReference>
<organism evidence="1 2">
    <name type="scientific">Crassostrea virginica</name>
    <name type="common">Eastern oyster</name>
    <dbReference type="NCBI Taxonomy" id="6565"/>
    <lineage>
        <taxon>Eukaryota</taxon>
        <taxon>Metazoa</taxon>
        <taxon>Spiralia</taxon>
        <taxon>Lophotrochozoa</taxon>
        <taxon>Mollusca</taxon>
        <taxon>Bivalvia</taxon>
        <taxon>Autobranchia</taxon>
        <taxon>Pteriomorphia</taxon>
        <taxon>Ostreida</taxon>
        <taxon>Ostreoidea</taxon>
        <taxon>Ostreidae</taxon>
        <taxon>Crassostrea</taxon>
    </lineage>
</organism>
<name>A0A8B8CCE0_CRAVI</name>
<accession>A0A8B8CCE0</accession>
<dbReference type="GeneID" id="111118268"/>
<dbReference type="GO" id="GO:0019005">
    <property type="term" value="C:SCF ubiquitin ligase complex"/>
    <property type="evidence" value="ECO:0007669"/>
    <property type="project" value="TreeGrafter"/>
</dbReference>
<dbReference type="PANTHER" id="PTHR13318">
    <property type="entry name" value="PARTNER OF PAIRED, ISOFORM B-RELATED"/>
    <property type="match status" value="1"/>
</dbReference>
<dbReference type="Proteomes" id="UP000694844">
    <property type="component" value="Chromosome 2"/>
</dbReference>
<dbReference type="SMART" id="SM00367">
    <property type="entry name" value="LRR_CC"/>
    <property type="match status" value="3"/>
</dbReference>
<gene>
    <name evidence="2" type="primary">LOC111118268</name>
</gene>
<evidence type="ECO:0000313" key="2">
    <source>
        <dbReference type="RefSeq" id="XP_022313345.1"/>
    </source>
</evidence>
<dbReference type="InterPro" id="IPR006553">
    <property type="entry name" value="Leu-rich_rpt_Cys-con_subtyp"/>
</dbReference>
<keyword evidence="1" id="KW-1185">Reference proteome</keyword>
<evidence type="ECO:0000313" key="1">
    <source>
        <dbReference type="Proteomes" id="UP000694844"/>
    </source>
</evidence>
<dbReference type="Gene3D" id="3.80.10.10">
    <property type="entry name" value="Ribonuclease Inhibitor"/>
    <property type="match status" value="2"/>
</dbReference>
<dbReference type="AlphaFoldDB" id="A0A8B8CCE0"/>
<sequence>MPKRRQPDSLKQLCILNIVYSFKRIWWRDYFENFGETQCIYVLGPFDALPSAILEEIIRTLTEKGLFSGKYLQILFTDRLRHLYLKGNVLGNLMIKALAHKCQKLESLHMKYANKMPKNLLLSVIRNLKAVRELDLTDTKCDDEMLKLISLNCPQLVKLSINSCPGVTDAGVQSLCLGQTQKLQFISLQDSGASEQSAVYLFRTFPGLKELEIDNNINGVLQVIEEDIMKGKADSKFGIRKLHWDTSFSLYSNISFIMDHCPNVTDITCHGVISADVLKSIACIKTMKKLNLSYSHGYIGHHNLKDFVDFLKEVGNQLTDLFLSDTRLMPVREIGCYCSKLKHLTMICDSSLTRAQAVQASDHLAHPSSFKTLETMVLFDNYVIASEDTISYLLCQAENIRSLSLQKCRALTEEALNSAYAVHGFKHLQSFKMGHCDTFYDQDFLEKLLENENELTVMHLHSCFNITFVHSDELQLCLEEGENWDIDYDWK</sequence>
<reference evidence="2" key="1">
    <citation type="submission" date="2025-08" db="UniProtKB">
        <authorList>
            <consortium name="RefSeq"/>
        </authorList>
    </citation>
    <scope>IDENTIFICATION</scope>
    <source>
        <tissue evidence="2">Whole sample</tissue>
    </source>
</reference>
<protein>
    <submittedName>
        <fullName evidence="2">SCF E3 ubiquitin ligase complex F-box protein GRR1-like isoform X1</fullName>
    </submittedName>
</protein>
<dbReference type="KEGG" id="cvn:111118268"/>